<organism evidence="1 2">
    <name type="scientific">Datura stramonium</name>
    <name type="common">Jimsonweed</name>
    <name type="synonym">Common thornapple</name>
    <dbReference type="NCBI Taxonomy" id="4076"/>
    <lineage>
        <taxon>Eukaryota</taxon>
        <taxon>Viridiplantae</taxon>
        <taxon>Streptophyta</taxon>
        <taxon>Embryophyta</taxon>
        <taxon>Tracheophyta</taxon>
        <taxon>Spermatophyta</taxon>
        <taxon>Magnoliopsida</taxon>
        <taxon>eudicotyledons</taxon>
        <taxon>Gunneridae</taxon>
        <taxon>Pentapetalae</taxon>
        <taxon>asterids</taxon>
        <taxon>lamiids</taxon>
        <taxon>Solanales</taxon>
        <taxon>Solanaceae</taxon>
        <taxon>Solanoideae</taxon>
        <taxon>Datureae</taxon>
        <taxon>Datura</taxon>
    </lineage>
</organism>
<evidence type="ECO:0000313" key="1">
    <source>
        <dbReference type="EMBL" id="MCD7471361.1"/>
    </source>
</evidence>
<comment type="caution">
    <text evidence="1">The sequence shown here is derived from an EMBL/GenBank/DDBJ whole genome shotgun (WGS) entry which is preliminary data.</text>
</comment>
<evidence type="ECO:0000313" key="2">
    <source>
        <dbReference type="Proteomes" id="UP000823775"/>
    </source>
</evidence>
<reference evidence="1 2" key="1">
    <citation type="journal article" date="2021" name="BMC Genomics">
        <title>Datura genome reveals duplications of psychoactive alkaloid biosynthetic genes and high mutation rate following tissue culture.</title>
        <authorList>
            <person name="Rajewski A."/>
            <person name="Carter-House D."/>
            <person name="Stajich J."/>
            <person name="Litt A."/>
        </authorList>
    </citation>
    <scope>NUCLEOTIDE SEQUENCE [LARGE SCALE GENOMIC DNA]</scope>
    <source>
        <strain evidence="1">AR-01</strain>
    </source>
</reference>
<gene>
    <name evidence="1" type="ORF">HAX54_011762</name>
</gene>
<feature type="non-terminal residue" evidence="1">
    <location>
        <position position="1"/>
    </location>
</feature>
<sequence length="78" mass="8957">TGEPPVLKCESPPYRTREVEVDKKRERSWRLTGETLEAFRECPSGAGVNHYEVVNWAFKMSSKKRQYSPAVTSLVQVE</sequence>
<accession>A0ABS8TKF4</accession>
<proteinExistence type="predicted"/>
<dbReference type="Proteomes" id="UP000823775">
    <property type="component" value="Unassembled WGS sequence"/>
</dbReference>
<protein>
    <submittedName>
        <fullName evidence="1">Uncharacterized protein</fullName>
    </submittedName>
</protein>
<name>A0ABS8TKF4_DATST</name>
<keyword evidence="2" id="KW-1185">Reference proteome</keyword>
<feature type="non-terminal residue" evidence="1">
    <location>
        <position position="78"/>
    </location>
</feature>
<dbReference type="EMBL" id="JACEIK010001672">
    <property type="protein sequence ID" value="MCD7471361.1"/>
    <property type="molecule type" value="Genomic_DNA"/>
</dbReference>